<reference evidence="1 2" key="1">
    <citation type="journal article" date="2022" name="New Phytol.">
        <title>Ecological generalism drives hyperdiversity of secondary metabolite gene clusters in xylarialean endophytes.</title>
        <authorList>
            <person name="Franco M.E.E."/>
            <person name="Wisecaver J.H."/>
            <person name="Arnold A.E."/>
            <person name="Ju Y.M."/>
            <person name="Slot J.C."/>
            <person name="Ahrendt S."/>
            <person name="Moore L.P."/>
            <person name="Eastman K.E."/>
            <person name="Scott K."/>
            <person name="Konkel Z."/>
            <person name="Mondo S.J."/>
            <person name="Kuo A."/>
            <person name="Hayes R.D."/>
            <person name="Haridas S."/>
            <person name="Andreopoulos B."/>
            <person name="Riley R."/>
            <person name="LaButti K."/>
            <person name="Pangilinan J."/>
            <person name="Lipzen A."/>
            <person name="Amirebrahimi M."/>
            <person name="Yan J."/>
            <person name="Adam C."/>
            <person name="Keymanesh K."/>
            <person name="Ng V."/>
            <person name="Louie K."/>
            <person name="Northen T."/>
            <person name="Drula E."/>
            <person name="Henrissat B."/>
            <person name="Hsieh H.M."/>
            <person name="Youens-Clark K."/>
            <person name="Lutzoni F."/>
            <person name="Miadlikowska J."/>
            <person name="Eastwood D.C."/>
            <person name="Hamelin R.C."/>
            <person name="Grigoriev I.V."/>
            <person name="U'Ren J.M."/>
        </authorList>
    </citation>
    <scope>NUCLEOTIDE SEQUENCE [LARGE SCALE GENOMIC DNA]</scope>
    <source>
        <strain evidence="1 2">ER1909</strain>
    </source>
</reference>
<gene>
    <name evidence="1" type="ORF">F4821DRAFT_271175</name>
</gene>
<protein>
    <submittedName>
        <fullName evidence="1">Uncharacterized protein</fullName>
    </submittedName>
</protein>
<accession>A0ACC0CV07</accession>
<dbReference type="Proteomes" id="UP001497680">
    <property type="component" value="Unassembled WGS sequence"/>
</dbReference>
<sequence>MGSFERTSSPVLTMSPSAAHQGAFGLSSFSHQPSPFSRPRTFGSSPWSQPHTIASSTAGRKRSRDEAGVNLDVEEAKLQTIEPVKEPEDEWVYGEGMTLIKSPSSYIAEAGNQSGTWVEEKATTDEVRQNEEARAINQQDRPSLRSAKSQRLDMTAIAAPSSQLQINRSSPVRDTDPAADTPGLSAGMSSQPTIDNFTLHLGIGWSRISGDEHIQAAARGWARYIENHFPVTDVRIQLESKGLQSYLVEAAEGFFLFAEDLRRGQLVSKDLHQAFANLRMSPPVFEGVEVMSAAESPKSVGATPLNTASLTLRGPSSVVSARTASRPHASSRSKRYNRSHAGGTSYIPQNEFPVFSHSGDVEIFIRAGGRENRYLLHRHTLTRCSGFFEASTSQEWSKASVLPLPGPSTRELARIGEEAAGNGGNEVARHNADSPGPRKRWRYELDPGSGGDDIPMLIQKEASTPGSSSSTNSPQPASLFGGVASTNTATARKTASHSHTHSTSSFFRSVANLSLSPTKVDQPPPLTQADADLLRDYDNLFRICYNYPPVLDGINIADAYVQCKSLLTLGDQYDALAVVGPRVDHHLLQFQSRLWKQIAKYPVSYLRLGYLSRSKVIFQEALIHVVGQWPAGERSIRHSFPDIVLDIIEDKVDELEETVSRVESRLFRLSLTNSRGERVSPGTSYLDWLAVSLFRQWLADNTSPAPLPPPPPPSSSRGHSSRSAAVVATVPTAPNLASLGRTYRTLGSTTGVGYLGHDECKRFLKLTPEFYSRDNLRRFEKRLDELKSAAREIVRPLMGSELELELERGAATGGSVVGGGGPSLPVAASGMTSYLTCVRVMERDLPWANED</sequence>
<evidence type="ECO:0000313" key="1">
    <source>
        <dbReference type="EMBL" id="KAI6084331.1"/>
    </source>
</evidence>
<proteinExistence type="predicted"/>
<dbReference type="EMBL" id="MU394338">
    <property type="protein sequence ID" value="KAI6084331.1"/>
    <property type="molecule type" value="Genomic_DNA"/>
</dbReference>
<name>A0ACC0CV07_9PEZI</name>
<organism evidence="1 2">
    <name type="scientific">Hypoxylon rubiginosum</name>
    <dbReference type="NCBI Taxonomy" id="110542"/>
    <lineage>
        <taxon>Eukaryota</taxon>
        <taxon>Fungi</taxon>
        <taxon>Dikarya</taxon>
        <taxon>Ascomycota</taxon>
        <taxon>Pezizomycotina</taxon>
        <taxon>Sordariomycetes</taxon>
        <taxon>Xylariomycetidae</taxon>
        <taxon>Xylariales</taxon>
        <taxon>Hypoxylaceae</taxon>
        <taxon>Hypoxylon</taxon>
    </lineage>
</organism>
<evidence type="ECO:0000313" key="2">
    <source>
        <dbReference type="Proteomes" id="UP001497680"/>
    </source>
</evidence>
<keyword evidence="2" id="KW-1185">Reference proteome</keyword>
<comment type="caution">
    <text evidence="1">The sequence shown here is derived from an EMBL/GenBank/DDBJ whole genome shotgun (WGS) entry which is preliminary data.</text>
</comment>